<organism evidence="2">
    <name type="scientific">viral metagenome</name>
    <dbReference type="NCBI Taxonomy" id="1070528"/>
    <lineage>
        <taxon>unclassified sequences</taxon>
        <taxon>metagenomes</taxon>
        <taxon>organismal metagenomes</taxon>
    </lineage>
</organism>
<dbReference type="InterPro" id="IPR029044">
    <property type="entry name" value="Nucleotide-diphossugar_trans"/>
</dbReference>
<name>A0A6C0EWB4_9ZZZZ</name>
<dbReference type="SMART" id="SM00028">
    <property type="entry name" value="TPR"/>
    <property type="match status" value="2"/>
</dbReference>
<dbReference type="InterPro" id="IPR011990">
    <property type="entry name" value="TPR-like_helical_dom_sf"/>
</dbReference>
<feature type="domain" description="Glycosyltransferase 2-like" evidence="1">
    <location>
        <begin position="34"/>
        <end position="123"/>
    </location>
</feature>
<protein>
    <recommendedName>
        <fullName evidence="1">Glycosyltransferase 2-like domain-containing protein</fullName>
    </recommendedName>
</protein>
<sequence>MTEYIRFNMNDDSVENIRVIKEEIEKTPKLCLNMIVKNESKVIRRLLESAAPIIDSYCICDTGSTDDTKEIIRDFFASKNIPGKIVEEPFKDFGYNRSYALKACEDMDNADYILLLDADMILKIGEKTTPHEFKKSLTHDVYHVFQGNDDFYYKNTRIVKNRLGMYYWGVTHEYVKSPDGSTTERINKDVLFINDIGDGGSKADKFIRDINLLTKGLEENPNNDRYTFYLANSYRDSGNYEKAIEYFKKRIELGGWYEEIWFSYYSIGKCYKHMGDMPNAIYHWLEGYNFYPNRIENLYEIITHYRHLGKNRLAYTYFTIANKERTNHPERDYLFMQKDIYDYKLDYEFSIIGYYCNEDKLNLPQYCMKVLAHPTCEEGTAKNVLSNYKFYTSRLKDWDTTVDHNSELLKKVGKKMMETHSGEFNSSTPTMCINDKGDLVVNIRYVDYKIDDNGGYVNKEHISTKNIVGVFDISNPMEWKQKDEFLLEYNTDIDNLYVGLEDIRLHSHGGKVYYNANRGLSYHNIKVEHGIIDMDEGITKSGIISKSGQHDVEKNWVIFNDATNTQKIIYGWHPLVIGNIESPTRDFENMEFVQTHVVQTPILFRFLRGSTNGVKIGNEIWFICHVVSYEDRRYYYHIFVVLDAATYQLKKYSTLFTFEKEKVEYTLGFIHIKDTNQFYIGYSLMDRETHFMTVSKRVVDGMMITV</sequence>
<dbReference type="Gene3D" id="3.90.550.10">
    <property type="entry name" value="Spore Coat Polysaccharide Biosynthesis Protein SpsA, Chain A"/>
    <property type="match status" value="1"/>
</dbReference>
<dbReference type="PROSITE" id="PS50005">
    <property type="entry name" value="TPR"/>
    <property type="match status" value="1"/>
</dbReference>
<accession>A0A6C0EWB4</accession>
<dbReference type="AlphaFoldDB" id="A0A6C0EWB4"/>
<dbReference type="SUPFAM" id="SSF48452">
    <property type="entry name" value="TPR-like"/>
    <property type="match status" value="1"/>
</dbReference>
<evidence type="ECO:0000313" key="2">
    <source>
        <dbReference type="EMBL" id="QHT31525.1"/>
    </source>
</evidence>
<evidence type="ECO:0000259" key="1">
    <source>
        <dbReference type="Pfam" id="PF00535"/>
    </source>
</evidence>
<dbReference type="Gene3D" id="1.25.40.10">
    <property type="entry name" value="Tetratricopeptide repeat domain"/>
    <property type="match status" value="1"/>
</dbReference>
<reference evidence="2" key="1">
    <citation type="journal article" date="2020" name="Nature">
        <title>Giant virus diversity and host interactions through global metagenomics.</title>
        <authorList>
            <person name="Schulz F."/>
            <person name="Roux S."/>
            <person name="Paez-Espino D."/>
            <person name="Jungbluth S."/>
            <person name="Walsh D.A."/>
            <person name="Denef V.J."/>
            <person name="McMahon K.D."/>
            <person name="Konstantinidis K.T."/>
            <person name="Eloe-Fadrosh E.A."/>
            <person name="Kyrpides N.C."/>
            <person name="Woyke T."/>
        </authorList>
    </citation>
    <scope>NUCLEOTIDE SEQUENCE</scope>
    <source>
        <strain evidence="2">GVMAG-M-3300009155-48</strain>
    </source>
</reference>
<dbReference type="InterPro" id="IPR001173">
    <property type="entry name" value="Glyco_trans_2-like"/>
</dbReference>
<dbReference type="InterPro" id="IPR019734">
    <property type="entry name" value="TPR_rpt"/>
</dbReference>
<proteinExistence type="predicted"/>
<dbReference type="EMBL" id="MN738924">
    <property type="protein sequence ID" value="QHT31525.1"/>
    <property type="molecule type" value="Genomic_DNA"/>
</dbReference>
<dbReference type="PANTHER" id="PTHR43630:SF2">
    <property type="entry name" value="GLYCOSYLTRANSFERASE"/>
    <property type="match status" value="1"/>
</dbReference>
<dbReference type="Pfam" id="PF00535">
    <property type="entry name" value="Glycos_transf_2"/>
    <property type="match status" value="1"/>
</dbReference>
<dbReference type="SUPFAM" id="SSF53448">
    <property type="entry name" value="Nucleotide-diphospho-sugar transferases"/>
    <property type="match status" value="1"/>
</dbReference>
<dbReference type="PANTHER" id="PTHR43630">
    <property type="entry name" value="POLY-BETA-1,6-N-ACETYL-D-GLUCOSAMINE SYNTHASE"/>
    <property type="match status" value="1"/>
</dbReference>